<accession>A0ABR8ZEQ2</accession>
<sequence length="345" mass="40155">MIQNLLKGKSIIIAIPNDFGLPGMFKENLEFLGMKVYALDHSQNHQSISLSDKIKHIQRKIFNSDRTYKSIARENNRLKTEKGLHLNFLNSLEEKTDYALILRPDLLNDEVIQKIKHSTKKLVGYQWDGLKRYPGIYKKLDFFESFFVFDPEDLAFNANFKLMTNFYFDYDLKVNENPGKDVFFIGSHIEGRMPLLMEICSFLKKAGFKIDINVMGSSKKYAAAHSETGITFIKEIFDFKKNYRRIENSASILDLLNDVHIGLSLRTFEAIGFRKKLITNNIQVTNYDFYNKNNIFVLGERPLEELKSFLSTPYENLDRDINTKYSFTNWLANILNLPGHNPIIK</sequence>
<proteinExistence type="predicted"/>
<organism evidence="1 2">
    <name type="scientific">Chryseobacterium caseinilyticum</name>
    <dbReference type="NCBI Taxonomy" id="2771428"/>
    <lineage>
        <taxon>Bacteria</taxon>
        <taxon>Pseudomonadati</taxon>
        <taxon>Bacteroidota</taxon>
        <taxon>Flavobacteriia</taxon>
        <taxon>Flavobacteriales</taxon>
        <taxon>Weeksellaceae</taxon>
        <taxon>Chryseobacterium group</taxon>
        <taxon>Chryseobacterium</taxon>
    </lineage>
</organism>
<comment type="caution">
    <text evidence="1">The sequence shown here is derived from an EMBL/GenBank/DDBJ whole genome shotgun (WGS) entry which is preliminary data.</text>
</comment>
<reference evidence="1 2" key="1">
    <citation type="submission" date="2020-09" db="EMBL/GenBank/DDBJ databases">
        <title>Genome seq and assembly of Chryseobacterium sp.</title>
        <authorList>
            <person name="Chhetri G."/>
        </authorList>
    </citation>
    <scope>NUCLEOTIDE SEQUENCE [LARGE SCALE GENOMIC DNA]</scope>
    <source>
        <strain evidence="1 2">GCR10</strain>
    </source>
</reference>
<name>A0ABR8ZEQ2_9FLAO</name>
<dbReference type="EMBL" id="JACYFS010000005">
    <property type="protein sequence ID" value="MBD8083737.1"/>
    <property type="molecule type" value="Genomic_DNA"/>
</dbReference>
<dbReference type="RefSeq" id="WP_191737596.1">
    <property type="nucleotide sequence ID" value="NZ_JACYFS010000005.1"/>
</dbReference>
<evidence type="ECO:0000313" key="1">
    <source>
        <dbReference type="EMBL" id="MBD8083737.1"/>
    </source>
</evidence>
<gene>
    <name evidence="1" type="ORF">IC610_15055</name>
</gene>
<evidence type="ECO:0000313" key="2">
    <source>
        <dbReference type="Proteomes" id="UP000637299"/>
    </source>
</evidence>
<protein>
    <submittedName>
        <fullName evidence="1">Uncharacterized protein</fullName>
    </submittedName>
</protein>
<keyword evidence="2" id="KW-1185">Reference proteome</keyword>
<dbReference type="Proteomes" id="UP000637299">
    <property type="component" value="Unassembled WGS sequence"/>
</dbReference>